<dbReference type="InterPro" id="IPR036188">
    <property type="entry name" value="FAD/NAD-bd_sf"/>
</dbReference>
<evidence type="ECO:0000313" key="12">
    <source>
        <dbReference type="Proteomes" id="UP001417504"/>
    </source>
</evidence>
<evidence type="ECO:0000256" key="8">
    <source>
        <dbReference type="ARBA" id="ARBA00049319"/>
    </source>
</evidence>
<dbReference type="GO" id="GO:0016117">
    <property type="term" value="P:carotenoid biosynthetic process"/>
    <property type="evidence" value="ECO:0007669"/>
    <property type="project" value="UniProtKB-UniRule"/>
</dbReference>
<dbReference type="GO" id="GO:0009534">
    <property type="term" value="C:chloroplast thylakoid"/>
    <property type="evidence" value="ECO:0007669"/>
    <property type="project" value="TreeGrafter"/>
</dbReference>
<keyword evidence="9" id="KW-0934">Plastid</keyword>
<comment type="function">
    <text evidence="9">Converts phytoene into zeta-carotene via the intermediary of phytofluene by the symmetrical introduction of two double bonds at the C-11 and C-11' positions of phytoene with a concomitant isomerization of two neighboring double bonds at the C9 and C9' positions from trans to cis.</text>
</comment>
<keyword evidence="5" id="KW-0957">Chromoplast</keyword>
<dbReference type="FunFam" id="3.50.50.60:FF:000091">
    <property type="entry name" value="15-cis-phytoene desaturase, chloroplastic/chromoplastic"/>
    <property type="match status" value="1"/>
</dbReference>
<dbReference type="InterPro" id="IPR014102">
    <property type="entry name" value="Phytoene_desaturase"/>
</dbReference>
<dbReference type="EMBL" id="JBBNAE010000008">
    <property type="protein sequence ID" value="KAK9102814.1"/>
    <property type="molecule type" value="Genomic_DNA"/>
</dbReference>
<evidence type="ECO:0000256" key="6">
    <source>
        <dbReference type="ARBA" id="ARBA00023002"/>
    </source>
</evidence>
<evidence type="ECO:0000313" key="11">
    <source>
        <dbReference type="EMBL" id="KAK9102814.1"/>
    </source>
</evidence>
<keyword evidence="4 9" id="KW-0125">Carotenoid biosynthesis</keyword>
<proteinExistence type="inferred from homology"/>
<gene>
    <name evidence="11" type="ORF">Sjap_020068</name>
</gene>
<evidence type="ECO:0000256" key="1">
    <source>
        <dbReference type="ARBA" id="ARBA00004260"/>
    </source>
</evidence>
<dbReference type="GO" id="GO:0009509">
    <property type="term" value="C:chromoplast"/>
    <property type="evidence" value="ECO:0007669"/>
    <property type="project" value="UniProtKB-SubCell"/>
</dbReference>
<dbReference type="GO" id="GO:0016020">
    <property type="term" value="C:membrane"/>
    <property type="evidence" value="ECO:0007669"/>
    <property type="project" value="UniProtKB-SubCell"/>
</dbReference>
<evidence type="ECO:0000256" key="9">
    <source>
        <dbReference type="RuleBase" id="RU368016"/>
    </source>
</evidence>
<organism evidence="11 12">
    <name type="scientific">Stephania japonica</name>
    <dbReference type="NCBI Taxonomy" id="461633"/>
    <lineage>
        <taxon>Eukaryota</taxon>
        <taxon>Viridiplantae</taxon>
        <taxon>Streptophyta</taxon>
        <taxon>Embryophyta</taxon>
        <taxon>Tracheophyta</taxon>
        <taxon>Spermatophyta</taxon>
        <taxon>Magnoliopsida</taxon>
        <taxon>Ranunculales</taxon>
        <taxon>Menispermaceae</taxon>
        <taxon>Menispermoideae</taxon>
        <taxon>Cissampelideae</taxon>
        <taxon>Stephania</taxon>
    </lineage>
</organism>
<comment type="pathway">
    <text evidence="2 9">Carotenoid biosynthesis; lycopene biosynthesis.</text>
</comment>
<sequence>MTVIGAVSAANLSGEANTRYLWNSHYVRRCSASNSIDCNRLSFRYSALAGLQLRSPSRRNAGARPRKNVTTLEVVCMDYPRPELDNTANFLEAAYLSSSFRASSRPKDPLKVVIAGAGLAGLSTAKYLADAGHQPILLEARDVLGGKVAAWKDDDGDWYETGLHIFFGAYPNIQNLFGELGINDRLQWKEHSMVFAMPNKPGEFSRFDFPETLPAPLNGIWAILRNNEMLTWAEKVKFAIGLLPAMVGGQDYVQAQDSLSVKEWMRKQGIPDRVTDEVFIAMSKALNFINPDELSMQCILIALNRFLQEKHGSKMAFLDGNPPERLCMPIVEHIQSLGGQVRLNSRIQKINVNSDGTVKSFTLSNGSEIEGDAYVVSTPVDILKLILPEEWKEIPYFGKLEKLVGVPVINVHIWFDRKLKNTYDNLLFGRSSLLSVYADMSVTCKEYYDPNRSMLELVFAPAKDWVSRSDSEIIEATMKELARLFPDEIAADQSKAKILKYKVVKTPRSVYKTVPNCEPCRPLQRSPVEGFYLAGDYTKQKYLASMEGAVLSGKLCAHAIMQDYKLLVARMERNRTAEVTLT</sequence>
<dbReference type="NCBIfam" id="TIGR02731">
    <property type="entry name" value="phytoene_desat"/>
    <property type="match status" value="1"/>
</dbReference>
<dbReference type="InterPro" id="IPR050464">
    <property type="entry name" value="Zeta_carotene_desat/Oxidored"/>
</dbReference>
<dbReference type="Proteomes" id="UP001417504">
    <property type="component" value="Unassembled WGS sequence"/>
</dbReference>
<comment type="subunit">
    <text evidence="9">Homotetramer.</text>
</comment>
<reference evidence="11 12" key="1">
    <citation type="submission" date="2024-01" db="EMBL/GenBank/DDBJ databases">
        <title>Genome assemblies of Stephania.</title>
        <authorList>
            <person name="Yang L."/>
        </authorList>
    </citation>
    <scope>NUCLEOTIDE SEQUENCE [LARGE SCALE GENOMIC DNA]</scope>
    <source>
        <strain evidence="11">QJT</strain>
        <tissue evidence="11">Leaf</tissue>
    </source>
</reference>
<dbReference type="Pfam" id="PF01593">
    <property type="entry name" value="Amino_oxidase"/>
    <property type="match status" value="1"/>
</dbReference>
<comment type="caution">
    <text evidence="11">The sequence shown here is derived from an EMBL/GenBank/DDBJ whole genome shotgun (WGS) entry which is preliminary data.</text>
</comment>
<dbReference type="GO" id="GO:0016166">
    <property type="term" value="F:phytoene dehydrogenase activity"/>
    <property type="evidence" value="ECO:0007669"/>
    <property type="project" value="UniProtKB-UniRule"/>
</dbReference>
<keyword evidence="12" id="KW-1185">Reference proteome</keyword>
<comment type="cofactor">
    <cofactor evidence="9">
        <name>FAD</name>
        <dbReference type="ChEBI" id="CHEBI:57692"/>
    </cofactor>
</comment>
<comment type="catalytic activity">
    <reaction evidence="8 9">
        <text>2 a plastoquinone + 15-cis-phytoene = 9,9',15-tri-cis-zeta-carotene + 2 a plastoquinol</text>
        <dbReference type="Rhea" id="RHEA:30287"/>
        <dbReference type="Rhea" id="RHEA-COMP:9561"/>
        <dbReference type="Rhea" id="RHEA-COMP:9562"/>
        <dbReference type="ChEBI" id="CHEBI:17757"/>
        <dbReference type="ChEBI" id="CHEBI:27787"/>
        <dbReference type="ChEBI" id="CHEBI:48717"/>
        <dbReference type="ChEBI" id="CHEBI:62192"/>
        <dbReference type="EC" id="1.3.5.5"/>
    </reaction>
</comment>
<protein>
    <recommendedName>
        <fullName evidence="9">Phytoene dehydrogenase</fullName>
        <ecNumber evidence="9">1.3.5.5</ecNumber>
    </recommendedName>
</protein>
<evidence type="ECO:0000259" key="10">
    <source>
        <dbReference type="Pfam" id="PF01593"/>
    </source>
</evidence>
<evidence type="ECO:0000256" key="4">
    <source>
        <dbReference type="ARBA" id="ARBA00022746"/>
    </source>
</evidence>
<evidence type="ECO:0000256" key="5">
    <source>
        <dbReference type="ARBA" id="ARBA00022904"/>
    </source>
</evidence>
<dbReference type="PANTHER" id="PTHR42923:SF45">
    <property type="entry name" value="15-CIS-PHYTOENE DESATURASE, CHLOROPLASTIC_CHROMOPLASTIC"/>
    <property type="match status" value="1"/>
</dbReference>
<evidence type="ECO:0000256" key="3">
    <source>
        <dbReference type="ARBA" id="ARBA00006046"/>
    </source>
</evidence>
<keyword evidence="7 9" id="KW-0472">Membrane</keyword>
<dbReference type="InterPro" id="IPR002937">
    <property type="entry name" value="Amino_oxidase"/>
</dbReference>
<evidence type="ECO:0000256" key="2">
    <source>
        <dbReference type="ARBA" id="ARBA00004900"/>
    </source>
</evidence>
<accession>A0AAP0F0R3</accession>
<evidence type="ECO:0000256" key="7">
    <source>
        <dbReference type="ARBA" id="ARBA00023136"/>
    </source>
</evidence>
<dbReference type="AlphaFoldDB" id="A0AAP0F0R3"/>
<feature type="domain" description="Amine oxidase" evidence="10">
    <location>
        <begin position="119"/>
        <end position="561"/>
    </location>
</feature>
<dbReference type="SUPFAM" id="SSF51905">
    <property type="entry name" value="FAD/NAD(P)-binding domain"/>
    <property type="match status" value="1"/>
</dbReference>
<keyword evidence="6 9" id="KW-0560">Oxidoreductase</keyword>
<dbReference type="EC" id="1.3.5.5" evidence="9"/>
<keyword evidence="9" id="KW-0150">Chloroplast</keyword>
<dbReference type="Gene3D" id="3.50.50.60">
    <property type="entry name" value="FAD/NAD(P)-binding domain"/>
    <property type="match status" value="1"/>
</dbReference>
<comment type="subcellular location">
    <subcellularLocation>
        <location evidence="9">Plastid</location>
        <location evidence="9">Chloroplast</location>
    </subcellularLocation>
    <subcellularLocation>
        <location evidence="1 9">Plastid</location>
        <location evidence="1 9">Chromoplast</location>
    </subcellularLocation>
    <subcellularLocation>
        <location evidence="9">Membrane</location>
        <topology evidence="9">Peripheral membrane protein</topology>
    </subcellularLocation>
</comment>
<name>A0AAP0F0R3_9MAGN</name>
<dbReference type="PANTHER" id="PTHR42923">
    <property type="entry name" value="PROTOPORPHYRINOGEN OXIDASE"/>
    <property type="match status" value="1"/>
</dbReference>
<comment type="similarity">
    <text evidence="3 9">Belongs to the carotenoid/retinoid oxidoreductase family.</text>
</comment>